<dbReference type="GO" id="GO:0016787">
    <property type="term" value="F:hydrolase activity"/>
    <property type="evidence" value="ECO:0007669"/>
    <property type="project" value="UniProtKB-KW"/>
</dbReference>
<dbReference type="PROSITE" id="PS51059">
    <property type="entry name" value="PARP_CATALYTIC"/>
    <property type="match status" value="1"/>
</dbReference>
<dbReference type="EMBL" id="CAJNYV010000505">
    <property type="protein sequence ID" value="CAF3362951.1"/>
    <property type="molecule type" value="Genomic_DNA"/>
</dbReference>
<evidence type="ECO:0000313" key="11">
    <source>
        <dbReference type="Proteomes" id="UP000663865"/>
    </source>
</evidence>
<reference evidence="10" key="1">
    <citation type="submission" date="2021-02" db="EMBL/GenBank/DDBJ databases">
        <authorList>
            <person name="Nowell W R."/>
        </authorList>
    </citation>
    <scope>NUCLEOTIDE SEQUENCE</scope>
</reference>
<organism evidence="10 11">
    <name type="scientific">Rotaria socialis</name>
    <dbReference type="NCBI Taxonomy" id="392032"/>
    <lineage>
        <taxon>Eukaryota</taxon>
        <taxon>Metazoa</taxon>
        <taxon>Spiralia</taxon>
        <taxon>Gnathifera</taxon>
        <taxon>Rotifera</taxon>
        <taxon>Eurotatoria</taxon>
        <taxon>Bdelloidea</taxon>
        <taxon>Philodinida</taxon>
        <taxon>Philodinidae</taxon>
        <taxon>Rotaria</taxon>
    </lineage>
</organism>
<comment type="similarity">
    <text evidence="5">Belongs to the DEAD box helicase family. DEAH subfamily. PRP16 sub-subfamily.</text>
</comment>
<sequence>MKRAVDYFDETDATTGQRKRKWCSVKHMFRRIPNPQYITRFRKYVEAGGTKKQKINDIDTYVYRKFENARHSFLAGHDIDLRRWGLQKARELNLNGFEASEKWLLSFKRRHRICSRKVTPLVTRRHIETRQEIDEAATNFVSKTSKFMEQYNPNEILNTDQVGINFELCNNRTLTYTGEPSTWNSVRSVYNTTHSYTIQNIITMRGTVFGPLYLCLKEPTGHMSDRIKKNLFHAHNVVVTCSKGGKLTSSLVTYWRDHCLIPNLSSKTLLLVDSFPSHANPDVYKRLKDFSFRVIPPKTTSKIQPLDVYFNRQYKMILRRIFNHVRLDDIRINLAECNNVIKLHSLVHSQMKSKAFESMIKYAWYRSGYLKTDPGPFQNVKDVCFTLGKDKCCVENCINGQIIRYQHLEKLEIELATDAYIGTTEEKLALLPLLLLRAQIFCGCRSLCLPLFHSSVQILEQIQCHTIVSISTPTGSGKSTLVPALLAADGYNPIFVTQPRRLACSAISARVNKSMDNNIASWAVSGERSKTNSNTRITYFTDGLFKDILQFSEGKLLFEAACSPRGVVLFIDEVHERSTNIDLCLAFLALMLRNELHNKVKIILSSATIDPNIEKTFKEHDYHKLNIPKQKPLHSVITRRSLDENMFDLILRLNNDCKRNEQILCFVKSTGEVNRCVDLLKLKSPGLQAYKLIESQSEQEQQQIIAEQQIFFSTTVAQTSLTFPRLKYVIDTGLINVPIYDPKTDTTVLTEHYASKMTILQRVGRLARTCDGEYHAYYETVNDRPVFPKPQICQANLTDVEFSLRKSPFKDGLHSFKQYLPDAPEKEYLDSAVRRLQHLNILDHAGSFTSVGNAIAQLPDFGSVTMSTSVYYGLTKFNCGQDMIRLAACLSVMNNAGSLRMIPDIFKRSDEGDFMTLLSVMNHLKSHQNAIDHPEFLPIAHQFRRALARLKQFENFFKKASPQQRKASEISTDNWPNVARSLLAGYWEHVYVCMKELNGSEKQYCRYNVSDHNHTQQKQTAVIDYATTTDPKPSIRTVVLARDVFCGTDRRGWILSFVGIIQSTWLDNALERNFDVTRPEREHFLANVRPTNEFKTIAQGVTNISISTNNIKLIGNAGEVLDTESFIRRELQRLHKWQLVEDNELNNNPTLQMNVRNIRKNLHYFHPLIWRFSNEKQIAVKLEKDDKNSITISVNSRDKDYEDIKDTFDMFVWWLRKCVAVRNEHSGVIPKFLKKRDTAIEQRIACVTDSERTLDKRMMAMRDGTRESRMEVVAWVAVCQFQCRLEGGFVRDWIVDHRSEHPTSIEPKNWVTFNKQTELPELTPKLIPADLDFHLPLKKYFDLERFLDEMHRYGFKVIEFQEPWRYILLFDQYTSTGPFTAEFIQPHVGITHDRIDFNVNNLYVECDYTKQLGQKIDLQVPPYSIDLDSTVADIRAHQLIMLRPEDAHMNERIKKMTARGYRLKERRFSYMPNPLENKNMVLTPVPAASNDYKMIKERFKKKLPHAIIELIEQVQNPNMQRLYEAQKTQIEQNHPRRGANEMLLYHGTKSDQVNSILENGFDDRYFKNDGLFGRGAYFADDPSKSHEFTDKEEVLKVVLLTKVLMGKMFEVDGNLEPSTIPMNSAQIGYDSTKGKAKTTQPEYVVYRSAQALPYYKITYIHP</sequence>
<dbReference type="Pfam" id="PF00270">
    <property type="entry name" value="DEAD"/>
    <property type="match status" value="1"/>
</dbReference>
<proteinExistence type="inferred from homology"/>
<dbReference type="GO" id="GO:0003723">
    <property type="term" value="F:RNA binding"/>
    <property type="evidence" value="ECO:0007669"/>
    <property type="project" value="TreeGrafter"/>
</dbReference>
<dbReference type="SUPFAM" id="SSF52540">
    <property type="entry name" value="P-loop containing nucleoside triphosphate hydrolases"/>
    <property type="match status" value="1"/>
</dbReference>
<dbReference type="PROSITE" id="PS51194">
    <property type="entry name" value="HELICASE_CTER"/>
    <property type="match status" value="1"/>
</dbReference>
<evidence type="ECO:0000259" key="8">
    <source>
        <dbReference type="PROSITE" id="PS51192"/>
    </source>
</evidence>
<gene>
    <name evidence="10" type="ORF">KIK155_LOCUS4656</name>
</gene>
<keyword evidence="6" id="KW-0808">Transferase</keyword>
<evidence type="ECO:0000256" key="5">
    <source>
        <dbReference type="ARBA" id="ARBA00038040"/>
    </source>
</evidence>
<evidence type="ECO:0000313" key="10">
    <source>
        <dbReference type="EMBL" id="CAF3362951.1"/>
    </source>
</evidence>
<dbReference type="SMART" id="SM00847">
    <property type="entry name" value="HA2"/>
    <property type="match status" value="1"/>
</dbReference>
<evidence type="ECO:0000256" key="1">
    <source>
        <dbReference type="ARBA" id="ARBA00022741"/>
    </source>
</evidence>
<evidence type="ECO:0000259" key="9">
    <source>
        <dbReference type="PROSITE" id="PS51194"/>
    </source>
</evidence>
<keyword evidence="6" id="KW-0520">NAD</keyword>
<dbReference type="InterPro" id="IPR001650">
    <property type="entry name" value="Helicase_C-like"/>
</dbReference>
<keyword evidence="6" id="KW-0328">Glycosyltransferase</keyword>
<dbReference type="Gene3D" id="3.90.228.10">
    <property type="match status" value="1"/>
</dbReference>
<feature type="domain" description="PARP catalytic" evidence="7">
    <location>
        <begin position="1473"/>
        <end position="1662"/>
    </location>
</feature>
<dbReference type="InterPro" id="IPR012317">
    <property type="entry name" value="Poly(ADP-ribose)pol_cat_dom"/>
</dbReference>
<dbReference type="CDD" id="cd17917">
    <property type="entry name" value="DEXHc_RHA-like"/>
    <property type="match status" value="1"/>
</dbReference>
<dbReference type="Proteomes" id="UP000663865">
    <property type="component" value="Unassembled WGS sequence"/>
</dbReference>
<dbReference type="InterPro" id="IPR011545">
    <property type="entry name" value="DEAD/DEAH_box_helicase_dom"/>
</dbReference>
<dbReference type="InterPro" id="IPR014001">
    <property type="entry name" value="Helicase_ATP-bd"/>
</dbReference>
<accession>A0A817X4J4</accession>
<dbReference type="Gene3D" id="1.20.120.1080">
    <property type="match status" value="1"/>
</dbReference>
<dbReference type="SUPFAM" id="SSF56399">
    <property type="entry name" value="ADP-ribosylation"/>
    <property type="match status" value="1"/>
</dbReference>
<evidence type="ECO:0000259" key="7">
    <source>
        <dbReference type="PROSITE" id="PS51059"/>
    </source>
</evidence>
<evidence type="ECO:0000256" key="2">
    <source>
        <dbReference type="ARBA" id="ARBA00022801"/>
    </source>
</evidence>
<dbReference type="Pfam" id="PF00271">
    <property type="entry name" value="Helicase_C"/>
    <property type="match status" value="1"/>
</dbReference>
<dbReference type="GO" id="GO:0005524">
    <property type="term" value="F:ATP binding"/>
    <property type="evidence" value="ECO:0007669"/>
    <property type="project" value="UniProtKB-KW"/>
</dbReference>
<protein>
    <recommendedName>
        <fullName evidence="6">Poly [ADP-ribose] polymerase</fullName>
        <shortName evidence="6">PARP</shortName>
        <ecNumber evidence="6">2.4.2.-</ecNumber>
    </recommendedName>
</protein>
<name>A0A817X4J4_9BILA</name>
<dbReference type="InterPro" id="IPR004875">
    <property type="entry name" value="DDE_SF_endonuclease_dom"/>
</dbReference>
<dbReference type="SMART" id="SM00490">
    <property type="entry name" value="HELICc"/>
    <property type="match status" value="1"/>
</dbReference>
<dbReference type="PANTHER" id="PTHR18934">
    <property type="entry name" value="ATP-DEPENDENT RNA HELICASE"/>
    <property type="match status" value="1"/>
</dbReference>
<feature type="domain" description="Helicase C-terminal" evidence="9">
    <location>
        <begin position="645"/>
        <end position="808"/>
    </location>
</feature>
<dbReference type="InterPro" id="IPR027417">
    <property type="entry name" value="P-loop_NTPase"/>
</dbReference>
<dbReference type="Gene3D" id="3.40.50.300">
    <property type="entry name" value="P-loop containing nucleotide triphosphate hydrolases"/>
    <property type="match status" value="2"/>
</dbReference>
<dbReference type="PANTHER" id="PTHR18934:SF91">
    <property type="entry name" value="PRE-MRNA-SPLICING FACTOR ATP-DEPENDENT RNA HELICASE PRP16"/>
    <property type="match status" value="1"/>
</dbReference>
<feature type="domain" description="Helicase ATP-binding" evidence="8">
    <location>
        <begin position="459"/>
        <end position="627"/>
    </location>
</feature>
<keyword evidence="1" id="KW-0547">Nucleotide-binding</keyword>
<dbReference type="EC" id="2.4.2.-" evidence="6"/>
<keyword evidence="2" id="KW-0378">Hydrolase</keyword>
<evidence type="ECO:0000256" key="4">
    <source>
        <dbReference type="ARBA" id="ARBA00022840"/>
    </source>
</evidence>
<dbReference type="PROSITE" id="PS51192">
    <property type="entry name" value="HELICASE_ATP_BIND_1"/>
    <property type="match status" value="1"/>
</dbReference>
<evidence type="ECO:0000256" key="6">
    <source>
        <dbReference type="RuleBase" id="RU362114"/>
    </source>
</evidence>
<dbReference type="SMART" id="SM00487">
    <property type="entry name" value="DEXDc"/>
    <property type="match status" value="1"/>
</dbReference>
<comment type="caution">
    <text evidence="10">The sequence shown here is derived from an EMBL/GenBank/DDBJ whole genome shotgun (WGS) entry which is preliminary data.</text>
</comment>
<keyword evidence="3" id="KW-0347">Helicase</keyword>
<dbReference type="Pfam" id="PF03184">
    <property type="entry name" value="DDE_1"/>
    <property type="match status" value="1"/>
</dbReference>
<keyword evidence="4" id="KW-0067">ATP-binding</keyword>
<evidence type="ECO:0000256" key="3">
    <source>
        <dbReference type="ARBA" id="ARBA00022806"/>
    </source>
</evidence>
<dbReference type="GO" id="GO:0004386">
    <property type="term" value="F:helicase activity"/>
    <property type="evidence" value="ECO:0007669"/>
    <property type="project" value="UniProtKB-KW"/>
</dbReference>
<dbReference type="GO" id="GO:0003950">
    <property type="term" value="F:NAD+ poly-ADP-ribosyltransferase activity"/>
    <property type="evidence" value="ECO:0007669"/>
    <property type="project" value="UniProtKB-UniRule"/>
</dbReference>
<dbReference type="Pfam" id="PF00644">
    <property type="entry name" value="PARP"/>
    <property type="match status" value="1"/>
</dbReference>
<dbReference type="InterPro" id="IPR007502">
    <property type="entry name" value="Helicase-assoc_dom"/>
</dbReference>